<accession>A0A1W0WCD6</accession>
<dbReference type="CDD" id="cd00538">
    <property type="entry name" value="PA"/>
    <property type="match status" value="1"/>
</dbReference>
<dbReference type="EMBL" id="MTYJ01000135">
    <property type="protein sequence ID" value="OQV12876.1"/>
    <property type="molecule type" value="Genomic_DNA"/>
</dbReference>
<reference evidence="12" key="1">
    <citation type="submission" date="2017-01" db="EMBL/GenBank/DDBJ databases">
        <title>Comparative genomics of anhydrobiosis in the tardigrade Hypsibius dujardini.</title>
        <authorList>
            <person name="Yoshida Y."/>
            <person name="Koutsovoulos G."/>
            <person name="Laetsch D."/>
            <person name="Stevens L."/>
            <person name="Kumar S."/>
            <person name="Horikawa D."/>
            <person name="Ishino K."/>
            <person name="Komine S."/>
            <person name="Tomita M."/>
            <person name="Blaxter M."/>
            <person name="Arakawa K."/>
        </authorList>
    </citation>
    <scope>NUCLEOTIDE SEQUENCE [LARGE SCALE GENOMIC DNA]</scope>
    <source>
        <strain evidence="12">Z151</strain>
    </source>
</reference>
<evidence type="ECO:0000256" key="3">
    <source>
        <dbReference type="ARBA" id="ARBA00022771"/>
    </source>
</evidence>
<evidence type="ECO:0000256" key="5">
    <source>
        <dbReference type="ARBA" id="ARBA00022989"/>
    </source>
</evidence>
<evidence type="ECO:0000256" key="7">
    <source>
        <dbReference type="PROSITE-ProRule" id="PRU00175"/>
    </source>
</evidence>
<comment type="subcellular location">
    <subcellularLocation>
        <location evidence="1">Membrane</location>
    </subcellularLocation>
</comment>
<protein>
    <recommendedName>
        <fullName evidence="10">RING-type domain-containing protein</fullName>
    </recommendedName>
</protein>
<keyword evidence="2 8" id="KW-0812">Transmembrane</keyword>
<dbReference type="Pfam" id="PF13639">
    <property type="entry name" value="zf-RING_2"/>
    <property type="match status" value="1"/>
</dbReference>
<dbReference type="Gene3D" id="3.50.30.30">
    <property type="match status" value="1"/>
</dbReference>
<evidence type="ECO:0000256" key="6">
    <source>
        <dbReference type="ARBA" id="ARBA00023136"/>
    </source>
</evidence>
<dbReference type="InterPro" id="IPR003137">
    <property type="entry name" value="PA_domain"/>
</dbReference>
<feature type="signal peptide" evidence="9">
    <location>
        <begin position="1"/>
        <end position="23"/>
    </location>
</feature>
<evidence type="ECO:0000256" key="1">
    <source>
        <dbReference type="ARBA" id="ARBA00004370"/>
    </source>
</evidence>
<sequence>MAWLNLLLEFLLPLLFLLNQVLGLRSFQNVRIDVMTSISSVNVTIPGVVATLVSAAVPDEGIVGSVVGSRSVGAVDGGCWAGSMPPANNTAMYNTLFVDSFVALMQRNLKCNFADGVRQAEMQGFSAILVYDHAYIDTTAMPAVDPSLRNTSIPTVYISFLDGRLLWKKFQHFSGAYVVITAAGSGGRGSGYNSSATSGGFGSNGSGGITSTQSSDVANVLLGFIPAVSYVCIVLSVILIIIARRFIHCSLFVVYKMAMHHNPKVAPLVPTSPRTGSKVDVNNPSGTRCTICLDEFKPTDLIHAILPCQHVFHQVCIDLWLRKGKLVCPLCRRKITLKKIIRHVLLSHDASQKGHVFVIPSVCRPSAGSDSAVNVRTVYPT</sequence>
<keyword evidence="12" id="KW-1185">Reference proteome</keyword>
<dbReference type="Gene3D" id="3.30.40.10">
    <property type="entry name" value="Zinc/RING finger domain, C3HC4 (zinc finger)"/>
    <property type="match status" value="1"/>
</dbReference>
<keyword evidence="9" id="KW-0732">Signal</keyword>
<dbReference type="PANTHER" id="PTHR22765:SF434">
    <property type="entry name" value="GB|AAD18119.1-RELATED"/>
    <property type="match status" value="1"/>
</dbReference>
<dbReference type="SMART" id="SM00184">
    <property type="entry name" value="RING"/>
    <property type="match status" value="1"/>
</dbReference>
<keyword evidence="3 7" id="KW-0479">Metal-binding</keyword>
<feature type="domain" description="RING-type" evidence="10">
    <location>
        <begin position="289"/>
        <end position="332"/>
    </location>
</feature>
<dbReference type="PANTHER" id="PTHR22765">
    <property type="entry name" value="RING FINGER AND PROTEASE ASSOCIATED DOMAIN-CONTAINING"/>
    <property type="match status" value="1"/>
</dbReference>
<gene>
    <name evidence="11" type="ORF">BV898_12895</name>
</gene>
<evidence type="ECO:0000259" key="10">
    <source>
        <dbReference type="PROSITE" id="PS50089"/>
    </source>
</evidence>
<keyword evidence="4" id="KW-0862">Zinc</keyword>
<evidence type="ECO:0000256" key="2">
    <source>
        <dbReference type="ARBA" id="ARBA00022692"/>
    </source>
</evidence>
<comment type="caution">
    <text evidence="11">The sequence shown here is derived from an EMBL/GenBank/DDBJ whole genome shotgun (WGS) entry which is preliminary data.</text>
</comment>
<dbReference type="GO" id="GO:0006511">
    <property type="term" value="P:ubiquitin-dependent protein catabolic process"/>
    <property type="evidence" value="ECO:0007669"/>
    <property type="project" value="TreeGrafter"/>
</dbReference>
<keyword evidence="3 7" id="KW-0863">Zinc-finger</keyword>
<dbReference type="Proteomes" id="UP000192578">
    <property type="component" value="Unassembled WGS sequence"/>
</dbReference>
<dbReference type="CDD" id="cd16473">
    <property type="entry name" value="RING-H2_RNF103"/>
    <property type="match status" value="1"/>
</dbReference>
<evidence type="ECO:0000313" key="12">
    <source>
        <dbReference type="Proteomes" id="UP000192578"/>
    </source>
</evidence>
<dbReference type="InterPro" id="IPR051826">
    <property type="entry name" value="E3_ubiquitin-ligase_domain"/>
</dbReference>
<dbReference type="PROSITE" id="PS50089">
    <property type="entry name" value="ZF_RING_2"/>
    <property type="match status" value="1"/>
</dbReference>
<name>A0A1W0WCD6_HYPEX</name>
<dbReference type="SUPFAM" id="SSF57850">
    <property type="entry name" value="RING/U-box"/>
    <property type="match status" value="1"/>
</dbReference>
<dbReference type="AlphaFoldDB" id="A0A1W0WCD6"/>
<proteinExistence type="predicted"/>
<keyword evidence="6 8" id="KW-0472">Membrane</keyword>
<evidence type="ECO:0000256" key="4">
    <source>
        <dbReference type="ARBA" id="ARBA00022833"/>
    </source>
</evidence>
<evidence type="ECO:0000256" key="9">
    <source>
        <dbReference type="SAM" id="SignalP"/>
    </source>
</evidence>
<dbReference type="GO" id="GO:0008270">
    <property type="term" value="F:zinc ion binding"/>
    <property type="evidence" value="ECO:0007669"/>
    <property type="project" value="UniProtKB-KW"/>
</dbReference>
<keyword evidence="5 8" id="KW-1133">Transmembrane helix</keyword>
<dbReference type="OrthoDB" id="9984778at2759"/>
<evidence type="ECO:0000313" key="11">
    <source>
        <dbReference type="EMBL" id="OQV12876.1"/>
    </source>
</evidence>
<dbReference type="GO" id="GO:0061630">
    <property type="term" value="F:ubiquitin protein ligase activity"/>
    <property type="evidence" value="ECO:0007669"/>
    <property type="project" value="TreeGrafter"/>
</dbReference>
<feature type="transmembrane region" description="Helical" evidence="8">
    <location>
        <begin position="220"/>
        <end position="242"/>
    </location>
</feature>
<evidence type="ECO:0000256" key="8">
    <source>
        <dbReference type="SAM" id="Phobius"/>
    </source>
</evidence>
<organism evidence="11 12">
    <name type="scientific">Hypsibius exemplaris</name>
    <name type="common">Freshwater tardigrade</name>
    <dbReference type="NCBI Taxonomy" id="2072580"/>
    <lineage>
        <taxon>Eukaryota</taxon>
        <taxon>Metazoa</taxon>
        <taxon>Ecdysozoa</taxon>
        <taxon>Tardigrada</taxon>
        <taxon>Eutardigrada</taxon>
        <taxon>Parachela</taxon>
        <taxon>Hypsibioidea</taxon>
        <taxon>Hypsibiidae</taxon>
        <taxon>Hypsibius</taxon>
    </lineage>
</organism>
<dbReference type="GO" id="GO:0016020">
    <property type="term" value="C:membrane"/>
    <property type="evidence" value="ECO:0007669"/>
    <property type="project" value="UniProtKB-SubCell"/>
</dbReference>
<feature type="chain" id="PRO_5012348077" description="RING-type domain-containing protein" evidence="9">
    <location>
        <begin position="24"/>
        <end position="381"/>
    </location>
</feature>
<dbReference type="InterPro" id="IPR013083">
    <property type="entry name" value="Znf_RING/FYVE/PHD"/>
</dbReference>
<dbReference type="Pfam" id="PF02225">
    <property type="entry name" value="PA"/>
    <property type="match status" value="1"/>
</dbReference>
<dbReference type="InterPro" id="IPR001841">
    <property type="entry name" value="Znf_RING"/>
</dbReference>